<accession>A0A1X7CXL6</accession>
<dbReference type="AlphaFoldDB" id="A0A1X7CXL6"/>
<sequence>MMRLFCRVIVTACLSFAGYAAFAQGAPAAEAGAAAPGQQALQRAEPGYAGRMPAGDSDAADYGAQLGSIGESGHREPRGPGSLYFGI</sequence>
<evidence type="ECO:0000256" key="2">
    <source>
        <dbReference type="SAM" id="SignalP"/>
    </source>
</evidence>
<organism evidence="3 4">
    <name type="scientific">Trinickia caryophylli</name>
    <name type="common">Paraburkholderia caryophylli</name>
    <dbReference type="NCBI Taxonomy" id="28094"/>
    <lineage>
        <taxon>Bacteria</taxon>
        <taxon>Pseudomonadati</taxon>
        <taxon>Pseudomonadota</taxon>
        <taxon>Betaproteobacteria</taxon>
        <taxon>Burkholderiales</taxon>
        <taxon>Burkholderiaceae</taxon>
        <taxon>Trinickia</taxon>
    </lineage>
</organism>
<evidence type="ECO:0000313" key="3">
    <source>
        <dbReference type="EMBL" id="SMF04981.1"/>
    </source>
</evidence>
<dbReference type="Proteomes" id="UP000192911">
    <property type="component" value="Unassembled WGS sequence"/>
</dbReference>
<feature type="chain" id="PRO_5012078239" evidence="2">
    <location>
        <begin position="24"/>
        <end position="87"/>
    </location>
</feature>
<evidence type="ECO:0000256" key="1">
    <source>
        <dbReference type="SAM" id="MobiDB-lite"/>
    </source>
</evidence>
<reference evidence="4" key="1">
    <citation type="submission" date="2017-04" db="EMBL/GenBank/DDBJ databases">
        <authorList>
            <person name="Varghese N."/>
            <person name="Submissions S."/>
        </authorList>
    </citation>
    <scope>NUCLEOTIDE SEQUENCE [LARGE SCALE GENOMIC DNA]</scope>
    <source>
        <strain evidence="4">Ballard 720</strain>
    </source>
</reference>
<dbReference type="RefSeq" id="WP_139831108.1">
    <property type="nucleotide sequence ID" value="NZ_BSQD01000002.1"/>
</dbReference>
<feature type="signal peptide" evidence="2">
    <location>
        <begin position="1"/>
        <end position="23"/>
    </location>
</feature>
<keyword evidence="2" id="KW-0732">Signal</keyword>
<name>A0A1X7CXL6_TRICW</name>
<keyword evidence="4" id="KW-1185">Reference proteome</keyword>
<proteinExistence type="predicted"/>
<protein>
    <submittedName>
        <fullName evidence="3">Uncharacterized protein</fullName>
    </submittedName>
</protein>
<dbReference type="GeneID" id="95552559"/>
<feature type="region of interest" description="Disordered" evidence="1">
    <location>
        <begin position="45"/>
        <end position="87"/>
    </location>
</feature>
<evidence type="ECO:0000313" key="4">
    <source>
        <dbReference type="Proteomes" id="UP000192911"/>
    </source>
</evidence>
<gene>
    <name evidence="3" type="ORF">SAMN06295900_102117</name>
</gene>
<dbReference type="EMBL" id="FXAH01000002">
    <property type="protein sequence ID" value="SMF04981.1"/>
    <property type="molecule type" value="Genomic_DNA"/>
</dbReference>